<protein>
    <submittedName>
        <fullName evidence="2">Uncharacterized protein</fullName>
    </submittedName>
</protein>
<gene>
    <name evidence="2" type="ORF">FOXB_12218</name>
</gene>
<evidence type="ECO:0000256" key="1">
    <source>
        <dbReference type="SAM" id="Phobius"/>
    </source>
</evidence>
<proteinExistence type="predicted"/>
<keyword evidence="1" id="KW-1133">Transmembrane helix</keyword>
<feature type="transmembrane region" description="Helical" evidence="1">
    <location>
        <begin position="99"/>
        <end position="126"/>
    </location>
</feature>
<reference evidence="2" key="1">
    <citation type="journal article" date="2012" name="Mol. Plant Microbe Interact.">
        <title>A highly conserved effector in Fusarium oxysporum is required for full virulence on Arabidopsis.</title>
        <authorList>
            <person name="Thatcher L.F."/>
            <person name="Gardiner D.M."/>
            <person name="Kazan K."/>
            <person name="Manners J."/>
        </authorList>
    </citation>
    <scope>NUCLEOTIDE SEQUENCE [LARGE SCALE GENOMIC DNA]</scope>
    <source>
        <strain evidence="2">Fo5176</strain>
    </source>
</reference>
<dbReference type="AlphaFoldDB" id="F9G0N6"/>
<comment type="caution">
    <text evidence="2">The sequence shown here is derived from an EMBL/GenBank/DDBJ whole genome shotgun (WGS) entry which is preliminary data.</text>
</comment>
<sequence length="140" mass="15683">MFIRRFMIRFTTEPTGLACELVGGSLSDWELEYGQSDHWIQKRTYTRNILHNTTIRENLGAPCPELSPATTMNNPAIRTLETPQPGRSLPDGFSRDAGAGFMLGSLGGVIGFAISYCIVCFIMSVVRARRQRNRRQTAIE</sequence>
<accession>F9G0N6</accession>
<organism evidence="2">
    <name type="scientific">Fusarium oxysporum (strain Fo5176)</name>
    <name type="common">Fusarium vascular wilt</name>
    <dbReference type="NCBI Taxonomy" id="660025"/>
    <lineage>
        <taxon>Eukaryota</taxon>
        <taxon>Fungi</taxon>
        <taxon>Dikarya</taxon>
        <taxon>Ascomycota</taxon>
        <taxon>Pezizomycotina</taxon>
        <taxon>Sordariomycetes</taxon>
        <taxon>Hypocreomycetidae</taxon>
        <taxon>Hypocreales</taxon>
        <taxon>Nectriaceae</taxon>
        <taxon>Fusarium</taxon>
        <taxon>Fusarium oxysporum species complex</taxon>
    </lineage>
</organism>
<name>F9G0N6_FUSOF</name>
<evidence type="ECO:0000313" key="2">
    <source>
        <dbReference type="EMBL" id="EGU77258.1"/>
    </source>
</evidence>
<dbReference type="OrthoDB" id="5100167at2759"/>
<keyword evidence="1" id="KW-0812">Transmembrane</keyword>
<dbReference type="EMBL" id="AFQF01003011">
    <property type="protein sequence ID" value="EGU77258.1"/>
    <property type="molecule type" value="Genomic_DNA"/>
</dbReference>
<keyword evidence="1" id="KW-0472">Membrane</keyword>